<organism evidence="2 3">
    <name type="scientific">Rhypophila decipiens</name>
    <dbReference type="NCBI Taxonomy" id="261697"/>
    <lineage>
        <taxon>Eukaryota</taxon>
        <taxon>Fungi</taxon>
        <taxon>Dikarya</taxon>
        <taxon>Ascomycota</taxon>
        <taxon>Pezizomycotina</taxon>
        <taxon>Sordariomycetes</taxon>
        <taxon>Sordariomycetidae</taxon>
        <taxon>Sordariales</taxon>
        <taxon>Naviculisporaceae</taxon>
        <taxon>Rhypophila</taxon>
    </lineage>
</organism>
<feature type="compositionally biased region" description="Polar residues" evidence="1">
    <location>
        <begin position="19"/>
        <end position="30"/>
    </location>
</feature>
<accession>A0AAN6YLC3</accession>
<dbReference type="Proteomes" id="UP001301769">
    <property type="component" value="Unassembled WGS sequence"/>
</dbReference>
<reference evidence="2" key="2">
    <citation type="submission" date="2023-05" db="EMBL/GenBank/DDBJ databases">
        <authorList>
            <consortium name="Lawrence Berkeley National Laboratory"/>
            <person name="Steindorff A."/>
            <person name="Hensen N."/>
            <person name="Bonometti L."/>
            <person name="Westerberg I."/>
            <person name="Brannstrom I.O."/>
            <person name="Guillou S."/>
            <person name="Cros-Aarteil S."/>
            <person name="Calhoun S."/>
            <person name="Haridas S."/>
            <person name="Kuo A."/>
            <person name="Mondo S."/>
            <person name="Pangilinan J."/>
            <person name="Riley R."/>
            <person name="Labutti K."/>
            <person name="Andreopoulos B."/>
            <person name="Lipzen A."/>
            <person name="Chen C."/>
            <person name="Yanf M."/>
            <person name="Daum C."/>
            <person name="Ng V."/>
            <person name="Clum A."/>
            <person name="Ohm R."/>
            <person name="Martin F."/>
            <person name="Silar P."/>
            <person name="Natvig D."/>
            <person name="Lalanne C."/>
            <person name="Gautier V."/>
            <person name="Ament-Velasquez S.L."/>
            <person name="Kruys A."/>
            <person name="Hutchinson M.I."/>
            <person name="Powell A.J."/>
            <person name="Barry K."/>
            <person name="Miller A.N."/>
            <person name="Grigoriev I.V."/>
            <person name="Debuchy R."/>
            <person name="Gladieux P."/>
            <person name="Thoren M.H."/>
            <person name="Johannesson H."/>
        </authorList>
    </citation>
    <scope>NUCLEOTIDE SEQUENCE</scope>
    <source>
        <strain evidence="2">PSN293</strain>
    </source>
</reference>
<feature type="region of interest" description="Disordered" evidence="1">
    <location>
        <begin position="602"/>
        <end position="625"/>
    </location>
</feature>
<reference evidence="2" key="1">
    <citation type="journal article" date="2023" name="Mol. Phylogenet. Evol.">
        <title>Genome-scale phylogeny and comparative genomics of the fungal order Sordariales.</title>
        <authorList>
            <person name="Hensen N."/>
            <person name="Bonometti L."/>
            <person name="Westerberg I."/>
            <person name="Brannstrom I.O."/>
            <person name="Guillou S."/>
            <person name="Cros-Aarteil S."/>
            <person name="Calhoun S."/>
            <person name="Haridas S."/>
            <person name="Kuo A."/>
            <person name="Mondo S."/>
            <person name="Pangilinan J."/>
            <person name="Riley R."/>
            <person name="LaButti K."/>
            <person name="Andreopoulos B."/>
            <person name="Lipzen A."/>
            <person name="Chen C."/>
            <person name="Yan M."/>
            <person name="Daum C."/>
            <person name="Ng V."/>
            <person name="Clum A."/>
            <person name="Steindorff A."/>
            <person name="Ohm R.A."/>
            <person name="Martin F."/>
            <person name="Silar P."/>
            <person name="Natvig D.O."/>
            <person name="Lalanne C."/>
            <person name="Gautier V."/>
            <person name="Ament-Velasquez S.L."/>
            <person name="Kruys A."/>
            <person name="Hutchinson M.I."/>
            <person name="Powell A.J."/>
            <person name="Barry K."/>
            <person name="Miller A.N."/>
            <person name="Grigoriev I.V."/>
            <person name="Debuchy R."/>
            <person name="Gladieux P."/>
            <person name="Hiltunen Thoren M."/>
            <person name="Johannesson H."/>
        </authorList>
    </citation>
    <scope>NUCLEOTIDE SEQUENCE</scope>
    <source>
        <strain evidence="2">PSN293</strain>
    </source>
</reference>
<feature type="region of interest" description="Disordered" evidence="1">
    <location>
        <begin position="1"/>
        <end position="247"/>
    </location>
</feature>
<feature type="compositionally biased region" description="Basic and acidic residues" evidence="1">
    <location>
        <begin position="1"/>
        <end position="17"/>
    </location>
</feature>
<evidence type="ECO:0000313" key="2">
    <source>
        <dbReference type="EMBL" id="KAK4218322.1"/>
    </source>
</evidence>
<protein>
    <submittedName>
        <fullName evidence="2">Uncharacterized protein</fullName>
    </submittedName>
</protein>
<sequence length="669" mass="74227">MSRKEDDPLYKPSKEENTSDSAGTESSIQWDESELDEPAMGDGREKYIPKVPEKAPVKKRPRVEDTTYTPKNDDESSSEEDDAKDPGGTKRRKIHAVQLGSSFTPKDEKKRKKGQPSRDTSQEAKETTVPTPKTPPPKKETTVPTKETKETKTPASLFPEHKVAYPQPDIPGFADIFTPGYKPKRKPTPDAPKIQKPAANGADSKKPSSSSGPQASTIWGSLPPLSTSQRYATSSNGDPIGDQERDWPPYQGTIYCEPCFRHDCLRAIRLRRDTLLILNLLGGDEALLDFVHTVKMVVGTKTSLMATPTDKAFFEQISSDLSSLFILRYLVRQSNAKESKDHTQQTKTKQANIQAALERMYQILNLTESSVRSTYKKWKSSWTETVEALGSRFRRISKTDIEPHIPRIRQELYLQLGITLPPTPNQQHSLLWEQKILQSIGDNITLALGRISSSSTWPSTATSNGYTAPTAIFSNMLPHLNCTYCLQSGASNKQLALRPYPRPVLEDAARPWTEALQLSFPFLYDDNPKKVDKNEINLTTAPRTTATTTATKKPKQVHFETTPKIKTSKEFLTSLASRKEVEQVTINGIIFLVLRNKEAGTGTGTTGTGYSPASTRPPTPHPSVGSFAAAKSKFEGAKDGGDKFSTRLVLVEMKSLFWEIAWGPLSGTL</sequence>
<proteinExistence type="predicted"/>
<feature type="compositionally biased region" description="Basic and acidic residues" evidence="1">
    <location>
        <begin position="137"/>
        <end position="152"/>
    </location>
</feature>
<dbReference type="EMBL" id="MU858053">
    <property type="protein sequence ID" value="KAK4218322.1"/>
    <property type="molecule type" value="Genomic_DNA"/>
</dbReference>
<evidence type="ECO:0000256" key="1">
    <source>
        <dbReference type="SAM" id="MobiDB-lite"/>
    </source>
</evidence>
<name>A0AAN6YLC3_9PEZI</name>
<dbReference type="AlphaFoldDB" id="A0AAN6YLC3"/>
<evidence type="ECO:0000313" key="3">
    <source>
        <dbReference type="Proteomes" id="UP001301769"/>
    </source>
</evidence>
<feature type="compositionally biased region" description="Polar residues" evidence="1">
    <location>
        <begin position="207"/>
        <end position="237"/>
    </location>
</feature>
<keyword evidence="3" id="KW-1185">Reference proteome</keyword>
<feature type="compositionally biased region" description="Basic and acidic residues" evidence="1">
    <location>
        <begin position="42"/>
        <end position="56"/>
    </location>
</feature>
<comment type="caution">
    <text evidence="2">The sequence shown here is derived from an EMBL/GenBank/DDBJ whole genome shotgun (WGS) entry which is preliminary data.</text>
</comment>
<gene>
    <name evidence="2" type="ORF">QBC37DRAFT_466330</name>
</gene>